<dbReference type="STRING" id="3914.A0A0L9TIT8"/>
<dbReference type="FunFam" id="2.40.50.770:FF:000004">
    <property type="entry name" value="RecQ-mediated instability protein (DUF1767)"/>
    <property type="match status" value="1"/>
</dbReference>
<dbReference type="GO" id="GO:0000712">
    <property type="term" value="P:resolution of meiotic recombination intermediates"/>
    <property type="evidence" value="ECO:0007669"/>
    <property type="project" value="TreeGrafter"/>
</dbReference>
<accession>A0A0L9TIT8</accession>
<evidence type="ECO:0000259" key="5">
    <source>
        <dbReference type="Pfam" id="PF08585"/>
    </source>
</evidence>
<feature type="region of interest" description="Disordered" evidence="4">
    <location>
        <begin position="272"/>
        <end position="303"/>
    </location>
</feature>
<feature type="compositionally biased region" description="Pro residues" evidence="4">
    <location>
        <begin position="25"/>
        <end position="35"/>
    </location>
</feature>
<evidence type="ECO:0000256" key="1">
    <source>
        <dbReference type="ARBA" id="ARBA00006395"/>
    </source>
</evidence>
<dbReference type="Pfam" id="PF08585">
    <property type="entry name" value="RMI1_N_C"/>
    <property type="match status" value="1"/>
</dbReference>
<sequence length="752" mass="82112">MPVRRLRLDSDTDEEEQHPLQPQSQPRPQPQPHFPEVPVEISDDEFIDVAESLSPPSPSCPVSDFLRRLGLSLKRGWLASCLRQLQVSVTSFEHLDVAAKAKRCFEQFLFADMNLCGAGVLPPAVDSMHLRVLPGPYVLQVDEIINITCPLRGRYEQAPPGPKRCLKLSMTDGVQRVFGMEYRPIKALEVCAPSGLKVAISNVHVRRGLLMLVPEVIEVLGGLVEELDAARKRLVEEINKPPRGKRNKNGELPPLATRATLAAWPPGGVDNRACNGSTLHSTVSSQENNQGSGRSIPGTVNSLTTEDTLSMGAHSAPANSIHRMSSHSMGAHSDLTTGAGRSIPSTVNSLTTEDTLSMGAHSPPANSIHCMSSHSNAMNVDTPRDTNPVFHATPMSNQLSSVISKAKEMHIDASNARECSIDNRSSNMDSNVAAAHIDTVNITPENAVGIECSPVVYNVETDSDRTPVATDTTLLHRTSSTALNTSDVQMVDALNHPLILSRDQEVPFTYIASLSVKWAKMKGEAPSVQGKIKCFLTGVKGFQFKKRTTYELQAYVDDGSLISEILVDHNVVEKGIGYSPEEVTAALSSPDTKIVHQMKDTMRKFQAFLANFEGIILVEFNKKKTLPLALEMSQGCPQSDAWLLLRRLKSLQPPLVQNPTDPIELSPGKVGVHFRQIGVGGPNMALAPSIGKKTSDTLGERRKNQDYNVIKGCLVYKPLVKHGVALYIFIVLGVKVFPLEVYLSDDIVYIYT</sequence>
<dbReference type="SMART" id="SM01161">
    <property type="entry name" value="DUF1767"/>
    <property type="match status" value="1"/>
</dbReference>
<protein>
    <recommendedName>
        <fullName evidence="2">RecQ-mediated genome instability protein 1</fullName>
    </recommendedName>
    <alternativeName>
        <fullName evidence="3">BLM-associated protein of 75 kDa homolog</fullName>
    </alternativeName>
</protein>
<dbReference type="OMA" id="MCILQVV"/>
<evidence type="ECO:0000259" key="6">
    <source>
        <dbReference type="Pfam" id="PF16099"/>
    </source>
</evidence>
<feature type="compositionally biased region" description="Polar residues" evidence="4">
    <location>
        <begin position="274"/>
        <end position="303"/>
    </location>
</feature>
<evidence type="ECO:0000313" key="8">
    <source>
        <dbReference type="EMBL" id="KOM30455.1"/>
    </source>
</evidence>
<dbReference type="Proteomes" id="UP000053144">
    <property type="component" value="Chromosome 1"/>
</dbReference>
<dbReference type="Gramene" id="KOM30455">
    <property type="protein sequence ID" value="KOM30455"/>
    <property type="gene ID" value="LR48_Vigan01g000900"/>
</dbReference>
<dbReference type="GO" id="GO:0000724">
    <property type="term" value="P:double-strand break repair via homologous recombination"/>
    <property type="evidence" value="ECO:0007669"/>
    <property type="project" value="TreeGrafter"/>
</dbReference>
<feature type="region of interest" description="Disordered" evidence="4">
    <location>
        <begin position="323"/>
        <end position="347"/>
    </location>
</feature>
<gene>
    <name evidence="8" type="ORF">LR48_Vigan01g000900</name>
</gene>
<dbReference type="PANTHER" id="PTHR14790:SF15">
    <property type="entry name" value="RECQ-MEDIATED GENOME INSTABILITY PROTEIN 1"/>
    <property type="match status" value="1"/>
</dbReference>
<dbReference type="InterPro" id="IPR042470">
    <property type="entry name" value="RMI1_N_C_sf"/>
</dbReference>
<comment type="similarity">
    <text evidence="1">Belongs to the RMI1 family.</text>
</comment>
<dbReference type="AlphaFoldDB" id="A0A0L9TIT8"/>
<organism evidence="8 9">
    <name type="scientific">Phaseolus angularis</name>
    <name type="common">Azuki bean</name>
    <name type="synonym">Vigna angularis</name>
    <dbReference type="NCBI Taxonomy" id="3914"/>
    <lineage>
        <taxon>Eukaryota</taxon>
        <taxon>Viridiplantae</taxon>
        <taxon>Streptophyta</taxon>
        <taxon>Embryophyta</taxon>
        <taxon>Tracheophyta</taxon>
        <taxon>Spermatophyta</taxon>
        <taxon>Magnoliopsida</taxon>
        <taxon>eudicotyledons</taxon>
        <taxon>Gunneridae</taxon>
        <taxon>Pentapetalae</taxon>
        <taxon>rosids</taxon>
        <taxon>fabids</taxon>
        <taxon>Fabales</taxon>
        <taxon>Fabaceae</taxon>
        <taxon>Papilionoideae</taxon>
        <taxon>50 kb inversion clade</taxon>
        <taxon>NPAAA clade</taxon>
        <taxon>indigoferoid/millettioid clade</taxon>
        <taxon>Phaseoleae</taxon>
        <taxon>Vigna</taxon>
    </lineage>
</organism>
<dbReference type="InterPro" id="IPR032199">
    <property type="entry name" value="RMI1_C"/>
</dbReference>
<evidence type="ECO:0000313" key="9">
    <source>
        <dbReference type="Proteomes" id="UP000053144"/>
    </source>
</evidence>
<name>A0A0L9TIT8_PHAAN</name>
<dbReference type="Pfam" id="PF21000">
    <property type="entry name" value="RMI1_N_N"/>
    <property type="match status" value="1"/>
</dbReference>
<dbReference type="InterPro" id="IPR013894">
    <property type="entry name" value="RMI1_OB"/>
</dbReference>
<dbReference type="GO" id="GO:0031422">
    <property type="term" value="C:RecQ family helicase-topoisomerase III complex"/>
    <property type="evidence" value="ECO:0007669"/>
    <property type="project" value="TreeGrafter"/>
</dbReference>
<feature type="domain" description="RecQ mediated genome instability protein 1 OB-fold" evidence="5">
    <location>
        <begin position="122"/>
        <end position="232"/>
    </location>
</feature>
<dbReference type="GO" id="GO:0000166">
    <property type="term" value="F:nucleotide binding"/>
    <property type="evidence" value="ECO:0007669"/>
    <property type="project" value="InterPro"/>
</dbReference>
<evidence type="ECO:0000256" key="3">
    <source>
        <dbReference type="ARBA" id="ARBA00077519"/>
    </source>
</evidence>
<dbReference type="Pfam" id="PF16099">
    <property type="entry name" value="RMI1_C"/>
    <property type="match status" value="1"/>
</dbReference>
<dbReference type="InterPro" id="IPR049363">
    <property type="entry name" value="RMI1_N"/>
</dbReference>
<evidence type="ECO:0000256" key="2">
    <source>
        <dbReference type="ARBA" id="ARBA00018987"/>
    </source>
</evidence>
<feature type="compositionally biased region" description="Basic and acidic residues" evidence="4">
    <location>
        <begin position="1"/>
        <end position="10"/>
    </location>
</feature>
<feature type="domain" description="RMI1 N-terminal" evidence="7">
    <location>
        <begin position="66"/>
        <end position="115"/>
    </location>
</feature>
<evidence type="ECO:0000256" key="4">
    <source>
        <dbReference type="SAM" id="MobiDB-lite"/>
    </source>
</evidence>
<dbReference type="EMBL" id="CM003371">
    <property type="protein sequence ID" value="KOM30455.1"/>
    <property type="molecule type" value="Genomic_DNA"/>
</dbReference>
<feature type="region of interest" description="Disordered" evidence="4">
    <location>
        <begin position="1"/>
        <end position="37"/>
    </location>
</feature>
<proteinExistence type="inferred from homology"/>
<dbReference type="Gene3D" id="2.40.50.770">
    <property type="entry name" value="RecQ-mediated genome instability protein Rmi1, C-terminal domain"/>
    <property type="match status" value="1"/>
</dbReference>
<dbReference type="GO" id="GO:0016604">
    <property type="term" value="C:nuclear body"/>
    <property type="evidence" value="ECO:0007669"/>
    <property type="project" value="TreeGrafter"/>
</dbReference>
<dbReference type="PANTHER" id="PTHR14790">
    <property type="entry name" value="RECQ-MEDIATED GENOME INSTABILITY PROTEIN 1 RMI1"/>
    <property type="match status" value="1"/>
</dbReference>
<evidence type="ECO:0000259" key="7">
    <source>
        <dbReference type="Pfam" id="PF21000"/>
    </source>
</evidence>
<reference evidence="9" key="1">
    <citation type="journal article" date="2015" name="Proc. Natl. Acad. Sci. U.S.A.">
        <title>Genome sequencing of adzuki bean (Vigna angularis) provides insight into high starch and low fat accumulation and domestication.</title>
        <authorList>
            <person name="Yang K."/>
            <person name="Tian Z."/>
            <person name="Chen C."/>
            <person name="Luo L."/>
            <person name="Zhao B."/>
            <person name="Wang Z."/>
            <person name="Yu L."/>
            <person name="Li Y."/>
            <person name="Sun Y."/>
            <person name="Li W."/>
            <person name="Chen Y."/>
            <person name="Li Y."/>
            <person name="Zhang Y."/>
            <person name="Ai D."/>
            <person name="Zhao J."/>
            <person name="Shang C."/>
            <person name="Ma Y."/>
            <person name="Wu B."/>
            <person name="Wang M."/>
            <person name="Gao L."/>
            <person name="Sun D."/>
            <person name="Zhang P."/>
            <person name="Guo F."/>
            <person name="Wang W."/>
            <person name="Li Y."/>
            <person name="Wang J."/>
            <person name="Varshney R.K."/>
            <person name="Wang J."/>
            <person name="Ling H.Q."/>
            <person name="Wan P."/>
        </authorList>
    </citation>
    <scope>NUCLEOTIDE SEQUENCE</scope>
    <source>
        <strain evidence="9">cv. Jingnong 6</strain>
    </source>
</reference>
<feature type="domain" description="RecQ-mediated genome instability protein 1 C-terminal OB-fold" evidence="6">
    <location>
        <begin position="506"/>
        <end position="648"/>
    </location>
</feature>